<dbReference type="GO" id="GO:0005975">
    <property type="term" value="P:carbohydrate metabolic process"/>
    <property type="evidence" value="ECO:0007669"/>
    <property type="project" value="InterPro"/>
</dbReference>
<evidence type="ECO:0000256" key="2">
    <source>
        <dbReference type="ARBA" id="ARBA00010973"/>
    </source>
</evidence>
<evidence type="ECO:0000313" key="7">
    <source>
        <dbReference type="EMBL" id="NMJ43054.1"/>
    </source>
</evidence>
<name>A0A848EEM5_9PROT</name>
<dbReference type="InterPro" id="IPR011330">
    <property type="entry name" value="Glyco_hydro/deAcase_b/a-brl"/>
</dbReference>
<dbReference type="Pfam" id="PF01522">
    <property type="entry name" value="Polysacc_deac_1"/>
    <property type="match status" value="1"/>
</dbReference>
<comment type="caution">
    <text evidence="7">The sequence shown here is derived from an EMBL/GenBank/DDBJ whole genome shotgun (WGS) entry which is preliminary data.</text>
</comment>
<protein>
    <recommendedName>
        <fullName evidence="3">Chitooligosaccharide deacetylase</fullName>
    </recommendedName>
    <alternativeName>
        <fullName evidence="5">Nodulation protein B</fullName>
    </alternativeName>
</protein>
<reference evidence="7 8" key="1">
    <citation type="submission" date="2020-03" db="EMBL/GenBank/DDBJ databases">
        <authorList>
            <person name="Sun Q."/>
        </authorList>
    </citation>
    <scope>NUCLEOTIDE SEQUENCE [LARGE SCALE GENOMIC DNA]</scope>
    <source>
        <strain evidence="7 8">JC162</strain>
    </source>
</reference>
<dbReference type="RefSeq" id="WP_170055279.1">
    <property type="nucleotide sequence ID" value="NZ_JABBKX010000006.1"/>
</dbReference>
<organism evidence="7 8">
    <name type="scientific">Neoroseomonas marina</name>
    <dbReference type="NCBI Taxonomy" id="1232220"/>
    <lineage>
        <taxon>Bacteria</taxon>
        <taxon>Pseudomonadati</taxon>
        <taxon>Pseudomonadota</taxon>
        <taxon>Alphaproteobacteria</taxon>
        <taxon>Acetobacterales</taxon>
        <taxon>Acetobacteraceae</taxon>
        <taxon>Neoroseomonas</taxon>
    </lineage>
</organism>
<dbReference type="PROSITE" id="PS51677">
    <property type="entry name" value="NODB"/>
    <property type="match status" value="1"/>
</dbReference>
<accession>A0A848EEM5</accession>
<comment type="similarity">
    <text evidence="2">Belongs to the polysaccharide deacetylase family.</text>
</comment>
<keyword evidence="4" id="KW-0732">Signal</keyword>
<dbReference type="PANTHER" id="PTHR34216">
    <property type="match status" value="1"/>
</dbReference>
<evidence type="ECO:0000256" key="3">
    <source>
        <dbReference type="ARBA" id="ARBA00020071"/>
    </source>
</evidence>
<dbReference type="SUPFAM" id="SSF88713">
    <property type="entry name" value="Glycoside hydrolase/deacetylase"/>
    <property type="match status" value="1"/>
</dbReference>
<dbReference type="NCBIfam" id="TIGR03938">
    <property type="entry name" value="deacetyl_PgaB"/>
    <property type="match status" value="1"/>
</dbReference>
<dbReference type="PANTHER" id="PTHR34216:SF7">
    <property type="entry name" value="POLY-BETA-1,6-N-ACETYL-D-GLUCOSAMINE N-DEACETYLASE"/>
    <property type="match status" value="1"/>
</dbReference>
<evidence type="ECO:0000256" key="5">
    <source>
        <dbReference type="ARBA" id="ARBA00032976"/>
    </source>
</evidence>
<dbReference type="InterPro" id="IPR051398">
    <property type="entry name" value="Polysacch_Deacetylase"/>
</dbReference>
<keyword evidence="8" id="KW-1185">Reference proteome</keyword>
<evidence type="ECO:0000256" key="1">
    <source>
        <dbReference type="ARBA" id="ARBA00003236"/>
    </source>
</evidence>
<sequence length="648" mass="72115">MRLIPLTRRGVFSLAGALALPQGTRAQPGPGRFVAIAYHEIGEDGAGRHYSLSESQLVQHLSFLRHDGWHFASVNELLAARDGRRPLPDKTVLLSFDDGYNDYYTRVFPLLRAFNAPGVFALVTSWMETPPGGTFDYGGQATPRSALMTWAQAREMQASGLCEFASHSHDLHHGVPANPQGNVQPAAVTRIWDARTGTYETDAAWTRRIEGDLSRASSIMANRLGRRPRVMVWPYGRYNLEAVAIARRLGMPVAMTLDPEPARTDRLGAVGRLLTMGDPRVGDLARLMRFDEPVRERVLHVDLDAVYDEDAAQAVRNLDALIERVASLGPSHVYLQAFADPDGDGVADAMYFPNRHLPMRADLFNRVAWQLSSRAGVKVFAWMPVLGFRLGTEADLVLSTRSGAPAIDPDHYRRLSPFSARARGWILDLYDDLAKHASFAGIVFHDDAFLTDYEDANPDALAAYRAAGLPGDVAALRSDQEARARWTALKTRTLIELTVAAADHARRWRAPLETARNMYAEPVLNPASEDWFAQSLPAFLAAYDRTAIMAMPYMERARDPDAFLRRLYARVAAEPGGVARTVFELQAADWRHRPARPVPAATLRAQLRLLQRLGAHHMGWYPDDFVRGLPEASVVRDAINAHSFPYRR</sequence>
<dbReference type="InterPro" id="IPR032772">
    <property type="entry name" value="PGA_deacetylase_PgaB_C"/>
</dbReference>
<feature type="domain" description="NodB homology" evidence="6">
    <location>
        <begin position="90"/>
        <end position="333"/>
    </location>
</feature>
<dbReference type="GO" id="GO:0016810">
    <property type="term" value="F:hydrolase activity, acting on carbon-nitrogen (but not peptide) bonds"/>
    <property type="evidence" value="ECO:0007669"/>
    <property type="project" value="InterPro"/>
</dbReference>
<dbReference type="AlphaFoldDB" id="A0A848EEM5"/>
<gene>
    <name evidence="7" type="primary">pgaB</name>
    <name evidence="7" type="ORF">GWK16_17530</name>
</gene>
<dbReference type="InterPro" id="IPR002509">
    <property type="entry name" value="NODB_dom"/>
</dbReference>
<dbReference type="Gene3D" id="3.20.20.80">
    <property type="entry name" value="Glycosidases"/>
    <property type="match status" value="1"/>
</dbReference>
<evidence type="ECO:0000259" key="6">
    <source>
        <dbReference type="PROSITE" id="PS51677"/>
    </source>
</evidence>
<dbReference type="Gene3D" id="3.20.20.370">
    <property type="entry name" value="Glycoside hydrolase/deacetylase"/>
    <property type="match status" value="1"/>
</dbReference>
<evidence type="ECO:0000256" key="4">
    <source>
        <dbReference type="ARBA" id="ARBA00022729"/>
    </source>
</evidence>
<proteinExistence type="inferred from homology"/>
<dbReference type="InterPro" id="IPR023854">
    <property type="entry name" value="PGA_deacetylase_PgaB"/>
</dbReference>
<dbReference type="Pfam" id="PF14883">
    <property type="entry name" value="GHL13"/>
    <property type="match status" value="1"/>
</dbReference>
<dbReference type="EMBL" id="JABBKX010000006">
    <property type="protein sequence ID" value="NMJ43054.1"/>
    <property type="molecule type" value="Genomic_DNA"/>
</dbReference>
<dbReference type="Proteomes" id="UP000548582">
    <property type="component" value="Unassembled WGS sequence"/>
</dbReference>
<dbReference type="GO" id="GO:0043708">
    <property type="term" value="P:cell adhesion involved in biofilm formation"/>
    <property type="evidence" value="ECO:0007669"/>
    <property type="project" value="InterPro"/>
</dbReference>
<comment type="function">
    <text evidence="1">Is involved in generating a small heat-stable compound (Nod), an acylated oligomer of N-acetylglucosamine, that stimulates mitosis in various plant protoplasts.</text>
</comment>
<evidence type="ECO:0000313" key="8">
    <source>
        <dbReference type="Proteomes" id="UP000548582"/>
    </source>
</evidence>